<evidence type="ECO:0000313" key="2">
    <source>
        <dbReference type="EMBL" id="UMM37900.1"/>
    </source>
</evidence>
<gene>
    <name evidence="2" type="ORF">L5515_009517</name>
</gene>
<organism evidence="2 3">
    <name type="scientific">Caenorhabditis briggsae</name>
    <dbReference type="NCBI Taxonomy" id="6238"/>
    <lineage>
        <taxon>Eukaryota</taxon>
        <taxon>Metazoa</taxon>
        <taxon>Ecdysozoa</taxon>
        <taxon>Nematoda</taxon>
        <taxon>Chromadorea</taxon>
        <taxon>Rhabditida</taxon>
        <taxon>Rhabditina</taxon>
        <taxon>Rhabditomorpha</taxon>
        <taxon>Rhabditoidea</taxon>
        <taxon>Rhabditidae</taxon>
        <taxon>Peloderinae</taxon>
        <taxon>Caenorhabditis</taxon>
    </lineage>
</organism>
<reference evidence="2 3" key="1">
    <citation type="submission" date="2022-04" db="EMBL/GenBank/DDBJ databases">
        <title>Chromosome-level reference genomes for two strains of Caenorhabditis briggsae: an improved platform for comparative genomics.</title>
        <authorList>
            <person name="Stevens L."/>
            <person name="Andersen E."/>
        </authorList>
    </citation>
    <scope>NUCLEOTIDE SEQUENCE [LARGE SCALE GENOMIC DNA]</scope>
    <source>
        <strain evidence="2">VX34</strain>
        <tissue evidence="2">Whole-organism</tissue>
    </source>
</reference>
<evidence type="ECO:0000313" key="3">
    <source>
        <dbReference type="Proteomes" id="UP000829354"/>
    </source>
</evidence>
<protein>
    <submittedName>
        <fullName evidence="2">Uncharacterized protein</fullName>
    </submittedName>
</protein>
<dbReference type="AlphaFoldDB" id="A0AAE9F3Q0"/>
<feature type="region of interest" description="Disordered" evidence="1">
    <location>
        <begin position="79"/>
        <end position="120"/>
    </location>
</feature>
<accession>A0AAE9F3Q0</accession>
<sequence>MEEKFLSYFNNKRMKIAKQSTEFANVWKLEWSTALAKKINDLPKDCKKLSRNDYRFFLMKNDLNDAAWLKWEEEEHAYCKGSEGEPSPDIWRQSASCSEAPPTVSRSADYKYSPHRSLEA</sequence>
<evidence type="ECO:0000256" key="1">
    <source>
        <dbReference type="SAM" id="MobiDB-lite"/>
    </source>
</evidence>
<dbReference type="Proteomes" id="UP000829354">
    <property type="component" value="Chromosome V"/>
</dbReference>
<keyword evidence="3" id="KW-1185">Reference proteome</keyword>
<proteinExistence type="predicted"/>
<name>A0AAE9F3Q0_CAEBR</name>
<dbReference type="EMBL" id="CP092624">
    <property type="protein sequence ID" value="UMM37900.1"/>
    <property type="molecule type" value="Genomic_DNA"/>
</dbReference>